<protein>
    <submittedName>
        <fullName evidence="4">Dienelactone hydrolase family protein</fullName>
    </submittedName>
</protein>
<dbReference type="InterPro" id="IPR002925">
    <property type="entry name" value="Dienelactn_hydro"/>
</dbReference>
<dbReference type="EMBL" id="SNXR01000013">
    <property type="protein sequence ID" value="TDP59396.1"/>
    <property type="molecule type" value="Genomic_DNA"/>
</dbReference>
<dbReference type="OrthoDB" id="9764953at2"/>
<feature type="domain" description="Dienelactone hydrolase" evidence="3">
    <location>
        <begin position="113"/>
        <end position="210"/>
    </location>
</feature>
<comment type="caution">
    <text evidence="4">The sequence shown here is derived from an EMBL/GenBank/DDBJ whole genome shotgun (WGS) entry which is preliminary data.</text>
</comment>
<dbReference type="Gene3D" id="3.40.50.1820">
    <property type="entry name" value="alpha/beta hydrolase"/>
    <property type="match status" value="1"/>
</dbReference>
<dbReference type="SUPFAM" id="SSF53474">
    <property type="entry name" value="alpha/beta-Hydrolases"/>
    <property type="match status" value="1"/>
</dbReference>
<dbReference type="GO" id="GO:0016787">
    <property type="term" value="F:hydrolase activity"/>
    <property type="evidence" value="ECO:0007669"/>
    <property type="project" value="UniProtKB-KW"/>
</dbReference>
<feature type="signal peptide" evidence="2">
    <location>
        <begin position="1"/>
        <end position="20"/>
    </location>
</feature>
<dbReference type="ESTHER" id="9flao-a0a4r6qbr8">
    <property type="family name" value="5_AlphaBeta_hydrolase"/>
</dbReference>
<dbReference type="PANTHER" id="PTHR43037">
    <property type="entry name" value="UNNAMED PRODUCT-RELATED"/>
    <property type="match status" value="1"/>
</dbReference>
<reference evidence="4 5" key="1">
    <citation type="submission" date="2019-03" db="EMBL/GenBank/DDBJ databases">
        <title>Genomic Encyclopedia of Archaeal and Bacterial Type Strains, Phase II (KMG-II): from individual species to whole genera.</title>
        <authorList>
            <person name="Goeker M."/>
        </authorList>
    </citation>
    <scope>NUCLEOTIDE SEQUENCE [LARGE SCALE GENOMIC DNA]</scope>
    <source>
        <strain evidence="4 5">DSM 25687</strain>
    </source>
</reference>
<evidence type="ECO:0000313" key="4">
    <source>
        <dbReference type="EMBL" id="TDP59396.1"/>
    </source>
</evidence>
<dbReference type="RefSeq" id="WP_133532930.1">
    <property type="nucleotide sequence ID" value="NZ_SNXR01000013.1"/>
</dbReference>
<dbReference type="InterPro" id="IPR029058">
    <property type="entry name" value="AB_hydrolase_fold"/>
</dbReference>
<gene>
    <name evidence="4" type="ORF">BC748_1646</name>
</gene>
<dbReference type="AlphaFoldDB" id="A0A4R6QBR8"/>
<accession>A0A4R6QBR8</accession>
<keyword evidence="1 2" id="KW-0732">Signal</keyword>
<dbReference type="Pfam" id="PF01738">
    <property type="entry name" value="DLH"/>
    <property type="match status" value="1"/>
</dbReference>
<evidence type="ECO:0000259" key="3">
    <source>
        <dbReference type="Pfam" id="PF01738"/>
    </source>
</evidence>
<name>A0A4R6QBR8_9FLAO</name>
<dbReference type="InterPro" id="IPR050955">
    <property type="entry name" value="Plant_Biomass_Hydrol_Est"/>
</dbReference>
<dbReference type="Proteomes" id="UP000295260">
    <property type="component" value="Unassembled WGS sequence"/>
</dbReference>
<sequence length="232" mass="26555">MKIKAVLVTFFIIMKFSSFSQEIQGSFSKEIKTKLELNYILQLPTNQKEKFPLLIFLHGSGERGTDVNLVKSHSPFTYQNLIKSPVAILAPQCPSDVWWDTTAVYELIQETISKYNIDKSRIYITGLSMGGWGTWKLATEHPDLFAAVATVCAPVDVLMLINASKLNMPIRIYHGALDDVVLAEDSILMHQELKKENKQSELFIFPNDNHNSWDSTYSNPEFYKWLFAQQKK</sequence>
<feature type="chain" id="PRO_5020401989" evidence="2">
    <location>
        <begin position="21"/>
        <end position="232"/>
    </location>
</feature>
<keyword evidence="5" id="KW-1185">Reference proteome</keyword>
<evidence type="ECO:0000256" key="2">
    <source>
        <dbReference type="SAM" id="SignalP"/>
    </source>
</evidence>
<proteinExistence type="predicted"/>
<evidence type="ECO:0000256" key="1">
    <source>
        <dbReference type="ARBA" id="ARBA00022729"/>
    </source>
</evidence>
<organism evidence="4 5">
    <name type="scientific">Flavobacterium dankookense</name>
    <dbReference type="NCBI Taxonomy" id="706186"/>
    <lineage>
        <taxon>Bacteria</taxon>
        <taxon>Pseudomonadati</taxon>
        <taxon>Bacteroidota</taxon>
        <taxon>Flavobacteriia</taxon>
        <taxon>Flavobacteriales</taxon>
        <taxon>Flavobacteriaceae</taxon>
        <taxon>Flavobacterium</taxon>
    </lineage>
</organism>
<keyword evidence="4" id="KW-0378">Hydrolase</keyword>
<evidence type="ECO:0000313" key="5">
    <source>
        <dbReference type="Proteomes" id="UP000295260"/>
    </source>
</evidence>
<dbReference type="PANTHER" id="PTHR43037:SF1">
    <property type="entry name" value="BLL1128 PROTEIN"/>
    <property type="match status" value="1"/>
</dbReference>